<dbReference type="Gene3D" id="1.10.287.470">
    <property type="entry name" value="Helix hairpin bin"/>
    <property type="match status" value="1"/>
</dbReference>
<dbReference type="EMBL" id="CP001291">
    <property type="protein sequence ID" value="ACK69382.1"/>
    <property type="molecule type" value="Genomic_DNA"/>
</dbReference>
<dbReference type="PANTHER" id="PTHR30469">
    <property type="entry name" value="MULTIDRUG RESISTANCE PROTEIN MDTA"/>
    <property type="match status" value="1"/>
</dbReference>
<feature type="domain" description="Multidrug resistance protein MdtA-like C-terminal permuted SH3" evidence="8">
    <location>
        <begin position="421"/>
        <end position="478"/>
    </location>
</feature>
<reference evidence="10" key="1">
    <citation type="journal article" date="2011" name="MBio">
        <title>Novel metabolic attributes of the genus Cyanothece, comprising a group of unicellular nitrogen-fixing Cyanobacteria.</title>
        <authorList>
            <person name="Bandyopadhyay A."/>
            <person name="Elvitigala T."/>
            <person name="Welsh E."/>
            <person name="Stockel J."/>
            <person name="Liberton M."/>
            <person name="Min H."/>
            <person name="Sherman L.A."/>
            <person name="Pakrasi H.B."/>
        </authorList>
    </citation>
    <scope>NUCLEOTIDE SEQUENCE [LARGE SCALE GENOMIC DNA]</scope>
    <source>
        <strain evidence="10">PCC 7424</strain>
    </source>
</reference>
<dbReference type="InterPro" id="IPR006143">
    <property type="entry name" value="RND_pump_MFP"/>
</dbReference>
<evidence type="ECO:0000313" key="10">
    <source>
        <dbReference type="Proteomes" id="UP000002384"/>
    </source>
</evidence>
<dbReference type="OrthoDB" id="505602at2"/>
<dbReference type="Gene3D" id="2.40.420.20">
    <property type="match status" value="1"/>
</dbReference>
<gene>
    <name evidence="9" type="ordered locus">PCC7424_0926</name>
</gene>
<dbReference type="Gene3D" id="2.40.50.100">
    <property type="match status" value="1"/>
</dbReference>
<evidence type="ECO:0000256" key="4">
    <source>
        <dbReference type="SAM" id="Coils"/>
    </source>
</evidence>
<dbReference type="RefSeq" id="WP_012598329.1">
    <property type="nucleotide sequence ID" value="NC_011729.1"/>
</dbReference>
<dbReference type="InterPro" id="IPR058625">
    <property type="entry name" value="MdtA-like_BSH"/>
</dbReference>
<keyword evidence="10" id="KW-1185">Reference proteome</keyword>
<name>B7KIH6_GLOC7</name>
<evidence type="ECO:0000256" key="3">
    <source>
        <dbReference type="ARBA" id="ARBA00022448"/>
    </source>
</evidence>
<evidence type="ECO:0000259" key="7">
    <source>
        <dbReference type="Pfam" id="PF25954"/>
    </source>
</evidence>
<keyword evidence="3" id="KW-0813">Transport</keyword>
<dbReference type="InterPro" id="IPR058627">
    <property type="entry name" value="MdtA-like_C"/>
</dbReference>
<feature type="transmembrane region" description="Helical" evidence="5">
    <location>
        <begin position="12"/>
        <end position="32"/>
    </location>
</feature>
<dbReference type="Proteomes" id="UP000002384">
    <property type="component" value="Chromosome"/>
</dbReference>
<dbReference type="Pfam" id="PF25967">
    <property type="entry name" value="RND-MFP_C"/>
    <property type="match status" value="1"/>
</dbReference>
<organism evidence="9 10">
    <name type="scientific">Gloeothece citriformis (strain PCC 7424)</name>
    <name type="common">Cyanothece sp. (strain PCC 7424)</name>
    <dbReference type="NCBI Taxonomy" id="65393"/>
    <lineage>
        <taxon>Bacteria</taxon>
        <taxon>Bacillati</taxon>
        <taxon>Cyanobacteriota</taxon>
        <taxon>Cyanophyceae</taxon>
        <taxon>Oscillatoriophycideae</taxon>
        <taxon>Chroococcales</taxon>
        <taxon>Aphanothecaceae</taxon>
        <taxon>Gloeothece</taxon>
        <taxon>Gloeothece citriformis</taxon>
    </lineage>
</organism>
<dbReference type="STRING" id="65393.PCC7424_0926"/>
<keyword evidence="4" id="KW-0175">Coiled coil</keyword>
<dbReference type="PANTHER" id="PTHR30469:SF33">
    <property type="entry name" value="SLR1207 PROTEIN"/>
    <property type="match status" value="1"/>
</dbReference>
<dbReference type="SUPFAM" id="SSF111369">
    <property type="entry name" value="HlyD-like secretion proteins"/>
    <property type="match status" value="2"/>
</dbReference>
<dbReference type="KEGG" id="cyc:PCC7424_0926"/>
<evidence type="ECO:0000313" key="9">
    <source>
        <dbReference type="EMBL" id="ACK69382.1"/>
    </source>
</evidence>
<dbReference type="eggNOG" id="COG0845">
    <property type="taxonomic scope" value="Bacteria"/>
</dbReference>
<evidence type="ECO:0000259" key="6">
    <source>
        <dbReference type="Pfam" id="PF25917"/>
    </source>
</evidence>
<keyword evidence="5" id="KW-0472">Membrane</keyword>
<keyword evidence="5" id="KW-1133">Transmembrane helix</keyword>
<dbReference type="Gene3D" id="2.40.30.170">
    <property type="match status" value="1"/>
</dbReference>
<feature type="domain" description="CusB-like beta-barrel" evidence="7">
    <location>
        <begin position="341"/>
        <end position="416"/>
    </location>
</feature>
<dbReference type="GO" id="GO:0015562">
    <property type="term" value="F:efflux transmembrane transporter activity"/>
    <property type="evidence" value="ECO:0007669"/>
    <property type="project" value="InterPro"/>
</dbReference>
<dbReference type="InterPro" id="IPR058792">
    <property type="entry name" value="Beta-barrel_RND_2"/>
</dbReference>
<evidence type="ECO:0000259" key="8">
    <source>
        <dbReference type="Pfam" id="PF25967"/>
    </source>
</evidence>
<keyword evidence="5" id="KW-0812">Transmembrane</keyword>
<comment type="subcellular location">
    <subcellularLocation>
        <location evidence="1">Cell envelope</location>
    </subcellularLocation>
</comment>
<evidence type="ECO:0000256" key="1">
    <source>
        <dbReference type="ARBA" id="ARBA00004196"/>
    </source>
</evidence>
<accession>B7KIH6</accession>
<dbReference type="AlphaFoldDB" id="B7KIH6"/>
<comment type="similarity">
    <text evidence="2">Belongs to the membrane fusion protein (MFP) (TC 8.A.1) family.</text>
</comment>
<feature type="domain" description="Multidrug resistance protein MdtA-like barrel-sandwich hybrid" evidence="6">
    <location>
        <begin position="71"/>
        <end position="321"/>
    </location>
</feature>
<dbReference type="Pfam" id="PF25917">
    <property type="entry name" value="BSH_RND"/>
    <property type="match status" value="1"/>
</dbReference>
<dbReference type="NCBIfam" id="TIGR01730">
    <property type="entry name" value="RND_mfp"/>
    <property type="match status" value="1"/>
</dbReference>
<dbReference type="HOGENOM" id="CLU_018816_14_2_3"/>
<evidence type="ECO:0000256" key="5">
    <source>
        <dbReference type="SAM" id="Phobius"/>
    </source>
</evidence>
<feature type="coiled-coil region" evidence="4">
    <location>
        <begin position="102"/>
        <end position="188"/>
    </location>
</feature>
<evidence type="ECO:0000256" key="2">
    <source>
        <dbReference type="ARBA" id="ARBA00009477"/>
    </source>
</evidence>
<dbReference type="GO" id="GO:1990281">
    <property type="term" value="C:efflux pump complex"/>
    <property type="evidence" value="ECO:0007669"/>
    <property type="project" value="TreeGrafter"/>
</dbReference>
<sequence length="490" mass="53168">MDIPTSGKSNRPLIWILALMTGGAILLGTYIYKMVENPAPETDLTKLTQVAQRETLSVKIESSGTVEPIESVNISPKNQGRLVKLLVDQGMRVKRGQVLAVMENAEIQAQGYQAQARLVEAEANFKAAQVRIPGEIAQAKARLAQAQARFGQAQASLRQSQESIPRDIEQARAQLRAVESRYQLAEARVKRNQSLAEQGAITEDDFDAVVNDYLNAKASLLEAVQRLEQFKYTANPEIAQLQQDVVEAQAAVGEAQIALEQREKTAEAEIAQLGAAVQAAKGALEEVKIQFNDTVIRAPFEGIITQRYASEGAFVTPTTSASSTASATSSSILAMARGLKVVAKVPEVDLSLLQTGQPATIIADAFPNEVFKGQVVRIAPEAIIEQNVTSFEVTIALLTGQEKLLSKMNVDVNFLGQQINDALVVPTVAIVTQEGQTGVYVPDEENKPKFQAVDIGLVLDDKTQILSGLNQGERVFIDLPEQPEKKDKDQ</sequence>
<dbReference type="Pfam" id="PF25954">
    <property type="entry name" value="Beta-barrel_RND_2"/>
    <property type="match status" value="1"/>
</dbReference>
<proteinExistence type="inferred from homology"/>
<protein>
    <submittedName>
        <fullName evidence="9">Efflux transporter, RND family, MFP subunit</fullName>
    </submittedName>
</protein>